<name>A0A1G6U8V9_9BRAD</name>
<evidence type="ECO:0000256" key="3">
    <source>
        <dbReference type="ARBA" id="ARBA00022801"/>
    </source>
</evidence>
<dbReference type="AlphaFoldDB" id="A0A1G6U8V9"/>
<keyword evidence="4" id="KW-0443">Lipid metabolism</keyword>
<sequence>MSNTLANLLAILNLEQRDLNLFFGNVLRTGSPRVFGGQLIGQAIAAACRTVKDRLPHSIHGYFLKAGDPQVPIIYQVETLHEDESYSSRRVAAIQCHEMIFSIMASFQGEEHGAFDHQGTMPDVPSPDKLTSEKLANQPMLVETPEFIRRHYGIELLAVETERYFGHKFDDGRIHIWIKTAMKLPDDPALHICALGYASDYSLLDAVTARYGRKPFDSRVILASLDHAMWFHRPFRADDWLLYAHDSPSAERGRGITRGLIFKPDGTLVASVAQEGAVRERP</sequence>
<dbReference type="CDD" id="cd03445">
    <property type="entry name" value="Thioesterase_II_repeat2"/>
    <property type="match status" value="1"/>
</dbReference>
<dbReference type="EC" id="3.1.2.20" evidence="5"/>
<evidence type="ECO:0000313" key="11">
    <source>
        <dbReference type="EMBL" id="SDD37721.1"/>
    </source>
</evidence>
<accession>A0A1G6U8V9</accession>
<dbReference type="InterPro" id="IPR049449">
    <property type="entry name" value="TesB_ACOT8-like_N"/>
</dbReference>
<dbReference type="EMBL" id="FMZW01000010">
    <property type="protein sequence ID" value="SDD37721.1"/>
    <property type="molecule type" value="Genomic_DNA"/>
</dbReference>
<dbReference type="Pfam" id="PF02551">
    <property type="entry name" value="Acyl_CoA_thio"/>
    <property type="match status" value="1"/>
</dbReference>
<dbReference type="Gene3D" id="2.40.160.210">
    <property type="entry name" value="Acyl-CoA thioesterase, double hotdog domain"/>
    <property type="match status" value="1"/>
</dbReference>
<protein>
    <recommendedName>
        <fullName evidence="7">Acyl-CoA thioesterase 2</fullName>
        <ecNumber evidence="5">3.1.2.20</ecNumber>
    </recommendedName>
    <alternativeName>
        <fullName evidence="8">Thioesterase II</fullName>
    </alternativeName>
</protein>
<reference evidence="11 12" key="1">
    <citation type="submission" date="2016-10" db="EMBL/GenBank/DDBJ databases">
        <authorList>
            <person name="de Groot N.N."/>
        </authorList>
    </citation>
    <scope>NUCLEOTIDE SEQUENCE [LARGE SCALE GENOMIC DNA]</scope>
    <source>
        <strain evidence="11 12">R5</strain>
    </source>
</reference>
<dbReference type="Pfam" id="PF13622">
    <property type="entry name" value="4HBT_3"/>
    <property type="match status" value="1"/>
</dbReference>
<evidence type="ECO:0000256" key="8">
    <source>
        <dbReference type="ARBA" id="ARBA00079653"/>
    </source>
</evidence>
<evidence type="ECO:0000256" key="4">
    <source>
        <dbReference type="ARBA" id="ARBA00023098"/>
    </source>
</evidence>
<keyword evidence="3" id="KW-0378">Hydrolase</keyword>
<dbReference type="PANTHER" id="PTHR11066:SF34">
    <property type="entry name" value="ACYL-COENZYME A THIOESTERASE 8"/>
    <property type="match status" value="1"/>
</dbReference>
<evidence type="ECO:0000256" key="7">
    <source>
        <dbReference type="ARBA" id="ARBA00071120"/>
    </source>
</evidence>
<dbReference type="GO" id="GO:0006637">
    <property type="term" value="P:acyl-CoA metabolic process"/>
    <property type="evidence" value="ECO:0007669"/>
    <property type="project" value="InterPro"/>
</dbReference>
<evidence type="ECO:0000259" key="9">
    <source>
        <dbReference type="Pfam" id="PF02551"/>
    </source>
</evidence>
<dbReference type="GO" id="GO:0009062">
    <property type="term" value="P:fatty acid catabolic process"/>
    <property type="evidence" value="ECO:0007669"/>
    <property type="project" value="TreeGrafter"/>
</dbReference>
<comment type="similarity">
    <text evidence="1">Belongs to the C/M/P thioester hydrolase family.</text>
</comment>
<comment type="subunit">
    <text evidence="2">Homotetramer.</text>
</comment>
<dbReference type="PANTHER" id="PTHR11066">
    <property type="entry name" value="ACYL-COA THIOESTERASE"/>
    <property type="match status" value="1"/>
</dbReference>
<evidence type="ECO:0000256" key="1">
    <source>
        <dbReference type="ARBA" id="ARBA00006538"/>
    </source>
</evidence>
<comment type="catalytic activity">
    <reaction evidence="6">
        <text>a fatty acyl-CoA + H2O = a fatty acid + CoA + H(+)</text>
        <dbReference type="Rhea" id="RHEA:16781"/>
        <dbReference type="ChEBI" id="CHEBI:15377"/>
        <dbReference type="ChEBI" id="CHEBI:15378"/>
        <dbReference type="ChEBI" id="CHEBI:28868"/>
        <dbReference type="ChEBI" id="CHEBI:57287"/>
        <dbReference type="ChEBI" id="CHEBI:77636"/>
        <dbReference type="EC" id="3.1.2.20"/>
    </reaction>
    <physiologicalReaction direction="left-to-right" evidence="6">
        <dbReference type="Rhea" id="RHEA:16782"/>
    </physiologicalReaction>
</comment>
<gene>
    <name evidence="11" type="ORF">SAMN05216337_1010160</name>
</gene>
<feature type="domain" description="Acyl-CoA thioesterase 2 C-terminal" evidence="9">
    <location>
        <begin position="165"/>
        <end position="276"/>
    </location>
</feature>
<evidence type="ECO:0000256" key="5">
    <source>
        <dbReference type="ARBA" id="ARBA00038894"/>
    </source>
</evidence>
<organism evidence="11 12">
    <name type="scientific">Bradyrhizobium brasilense</name>
    <dbReference type="NCBI Taxonomy" id="1419277"/>
    <lineage>
        <taxon>Bacteria</taxon>
        <taxon>Pseudomonadati</taxon>
        <taxon>Pseudomonadota</taxon>
        <taxon>Alphaproteobacteria</taxon>
        <taxon>Hyphomicrobiales</taxon>
        <taxon>Nitrobacteraceae</taxon>
        <taxon>Bradyrhizobium</taxon>
    </lineage>
</organism>
<evidence type="ECO:0000256" key="2">
    <source>
        <dbReference type="ARBA" id="ARBA00011881"/>
    </source>
</evidence>
<evidence type="ECO:0000259" key="10">
    <source>
        <dbReference type="Pfam" id="PF13622"/>
    </source>
</evidence>
<dbReference type="InterPro" id="IPR003703">
    <property type="entry name" value="Acyl_CoA_thio"/>
</dbReference>
<dbReference type="RefSeq" id="WP_092082935.1">
    <property type="nucleotide sequence ID" value="NZ_FMZW01000010.1"/>
</dbReference>
<evidence type="ECO:0000313" key="12">
    <source>
        <dbReference type="Proteomes" id="UP000199245"/>
    </source>
</evidence>
<dbReference type="InterPro" id="IPR042171">
    <property type="entry name" value="Acyl-CoA_hotdog"/>
</dbReference>
<evidence type="ECO:0000256" key="6">
    <source>
        <dbReference type="ARBA" id="ARBA00050943"/>
    </source>
</evidence>
<dbReference type="CDD" id="cd03444">
    <property type="entry name" value="Thioesterase_II_repeat1"/>
    <property type="match status" value="1"/>
</dbReference>
<dbReference type="FunFam" id="2.40.160.210:FF:000001">
    <property type="entry name" value="Acyl-CoA thioesterase II"/>
    <property type="match status" value="1"/>
</dbReference>
<dbReference type="Proteomes" id="UP000199245">
    <property type="component" value="Unassembled WGS sequence"/>
</dbReference>
<feature type="domain" description="Acyl-CoA thioesterase-like N-terminal HotDog" evidence="10">
    <location>
        <begin position="31"/>
        <end position="108"/>
    </location>
</feature>
<dbReference type="InterPro" id="IPR029069">
    <property type="entry name" value="HotDog_dom_sf"/>
</dbReference>
<dbReference type="SUPFAM" id="SSF54637">
    <property type="entry name" value="Thioesterase/thiol ester dehydrase-isomerase"/>
    <property type="match status" value="2"/>
</dbReference>
<dbReference type="InterPro" id="IPR025652">
    <property type="entry name" value="TesB_C"/>
</dbReference>
<proteinExistence type="inferred from homology"/>
<dbReference type="GO" id="GO:0047617">
    <property type="term" value="F:fatty acyl-CoA hydrolase activity"/>
    <property type="evidence" value="ECO:0007669"/>
    <property type="project" value="UniProtKB-EC"/>
</dbReference>